<dbReference type="EMBL" id="BAABKP010000002">
    <property type="protein sequence ID" value="GAA4796041.1"/>
    <property type="molecule type" value="Genomic_DNA"/>
</dbReference>
<dbReference type="InterPro" id="IPR036986">
    <property type="entry name" value="S4_RNA-bd_sf"/>
</dbReference>
<reference evidence="3" key="1">
    <citation type="journal article" date="2019" name="Int. J. Syst. Evol. Microbiol.">
        <title>The Global Catalogue of Microorganisms (GCM) 10K type strain sequencing project: providing services to taxonomists for standard genome sequencing and annotation.</title>
        <authorList>
            <consortium name="The Broad Institute Genomics Platform"/>
            <consortium name="The Broad Institute Genome Sequencing Center for Infectious Disease"/>
            <person name="Wu L."/>
            <person name="Ma J."/>
        </authorList>
    </citation>
    <scope>NUCLEOTIDE SEQUENCE [LARGE SCALE GENOMIC DNA]</scope>
    <source>
        <strain evidence="3">JCM 18541</strain>
    </source>
</reference>
<keyword evidence="3" id="KW-1185">Reference proteome</keyword>
<sequence>MSNIEPVFIRDEIIRLGQFLKLANLVENGTHARIVIQDGLVKVNDEICEQRGKQLHPGDVVELNGMAVQVERD</sequence>
<evidence type="ECO:0000256" key="1">
    <source>
        <dbReference type="PROSITE-ProRule" id="PRU00182"/>
    </source>
</evidence>
<gene>
    <name evidence="2" type="ORF">GCM10023352_14180</name>
</gene>
<dbReference type="CDD" id="cd00165">
    <property type="entry name" value="S4"/>
    <property type="match status" value="1"/>
</dbReference>
<protein>
    <submittedName>
        <fullName evidence="2">RNA-binding S4 domain-containing protein</fullName>
    </submittedName>
</protein>
<organism evidence="2 3">
    <name type="scientific">Rothia endophytica</name>
    <dbReference type="NCBI Taxonomy" id="1324766"/>
    <lineage>
        <taxon>Bacteria</taxon>
        <taxon>Bacillati</taxon>
        <taxon>Actinomycetota</taxon>
        <taxon>Actinomycetes</taxon>
        <taxon>Micrococcales</taxon>
        <taxon>Micrococcaceae</taxon>
        <taxon>Rothia</taxon>
    </lineage>
</organism>
<dbReference type="Pfam" id="PF13275">
    <property type="entry name" value="S4_2"/>
    <property type="match status" value="1"/>
</dbReference>
<dbReference type="SUPFAM" id="SSF55174">
    <property type="entry name" value="Alpha-L RNA-binding motif"/>
    <property type="match status" value="1"/>
</dbReference>
<keyword evidence="1" id="KW-0694">RNA-binding</keyword>
<accession>A0ABP9BLS3</accession>
<dbReference type="RefSeq" id="WP_345446027.1">
    <property type="nucleotide sequence ID" value="NZ_BAABKP010000002.1"/>
</dbReference>
<dbReference type="PROSITE" id="PS50889">
    <property type="entry name" value="S4"/>
    <property type="match status" value="1"/>
</dbReference>
<dbReference type="Gene3D" id="3.10.290.10">
    <property type="entry name" value="RNA-binding S4 domain"/>
    <property type="match status" value="1"/>
</dbReference>
<name>A0ABP9BLS3_9MICC</name>
<dbReference type="Proteomes" id="UP001500187">
    <property type="component" value="Unassembled WGS sequence"/>
</dbReference>
<comment type="caution">
    <text evidence="2">The sequence shown here is derived from an EMBL/GenBank/DDBJ whole genome shotgun (WGS) entry which is preliminary data.</text>
</comment>
<proteinExistence type="predicted"/>
<evidence type="ECO:0000313" key="3">
    <source>
        <dbReference type="Proteomes" id="UP001500187"/>
    </source>
</evidence>
<evidence type="ECO:0000313" key="2">
    <source>
        <dbReference type="EMBL" id="GAA4796041.1"/>
    </source>
</evidence>